<organism evidence="2 3">
    <name type="scientific">Cardiocondyla obscurior</name>
    <dbReference type="NCBI Taxonomy" id="286306"/>
    <lineage>
        <taxon>Eukaryota</taxon>
        <taxon>Metazoa</taxon>
        <taxon>Ecdysozoa</taxon>
        <taxon>Arthropoda</taxon>
        <taxon>Hexapoda</taxon>
        <taxon>Insecta</taxon>
        <taxon>Pterygota</taxon>
        <taxon>Neoptera</taxon>
        <taxon>Endopterygota</taxon>
        <taxon>Hymenoptera</taxon>
        <taxon>Apocrita</taxon>
        <taxon>Aculeata</taxon>
        <taxon>Formicoidea</taxon>
        <taxon>Formicidae</taxon>
        <taxon>Myrmicinae</taxon>
        <taxon>Cardiocondyla</taxon>
    </lineage>
</organism>
<dbReference type="AlphaFoldDB" id="A0AAW2GLN8"/>
<proteinExistence type="predicted"/>
<evidence type="ECO:0000256" key="1">
    <source>
        <dbReference type="SAM" id="MobiDB-lite"/>
    </source>
</evidence>
<feature type="compositionally biased region" description="Polar residues" evidence="1">
    <location>
        <begin position="78"/>
        <end position="106"/>
    </location>
</feature>
<dbReference type="Proteomes" id="UP001430953">
    <property type="component" value="Unassembled WGS sequence"/>
</dbReference>
<keyword evidence="3" id="KW-1185">Reference proteome</keyword>
<dbReference type="EMBL" id="JADYXP020000003">
    <property type="protein sequence ID" value="KAL0128463.1"/>
    <property type="molecule type" value="Genomic_DNA"/>
</dbReference>
<feature type="region of interest" description="Disordered" evidence="1">
    <location>
        <begin position="76"/>
        <end position="106"/>
    </location>
</feature>
<protein>
    <submittedName>
        <fullName evidence="2">Uncharacterized protein</fullName>
    </submittedName>
</protein>
<gene>
    <name evidence="2" type="ORF">PUN28_003632</name>
</gene>
<sequence>MPPLSYYAANYWCPRRNRSAHYNNSDIFVHIVIELLNPRFRRGWETLIGCSAELSTYDDLKTFLERQIHTLDALKSSAPETATQSSKSVIRTSRSYETKTAPSPLSRTPLFYLQRSSLHSGMFRFPEERPLSP</sequence>
<name>A0AAW2GLN8_9HYME</name>
<evidence type="ECO:0000313" key="2">
    <source>
        <dbReference type="EMBL" id="KAL0128463.1"/>
    </source>
</evidence>
<evidence type="ECO:0000313" key="3">
    <source>
        <dbReference type="Proteomes" id="UP001430953"/>
    </source>
</evidence>
<reference evidence="2 3" key="1">
    <citation type="submission" date="2023-03" db="EMBL/GenBank/DDBJ databases">
        <title>High recombination rates correlate with genetic variation in Cardiocondyla obscurior ants.</title>
        <authorList>
            <person name="Errbii M."/>
        </authorList>
    </citation>
    <scope>NUCLEOTIDE SEQUENCE [LARGE SCALE GENOMIC DNA]</scope>
    <source>
        <strain evidence="2">Alpha-2009</strain>
        <tissue evidence="2">Whole body</tissue>
    </source>
</reference>
<comment type="caution">
    <text evidence="2">The sequence shown here is derived from an EMBL/GenBank/DDBJ whole genome shotgun (WGS) entry which is preliminary data.</text>
</comment>
<accession>A0AAW2GLN8</accession>